<keyword evidence="5" id="KW-0433">Leucine-rich repeat</keyword>
<keyword evidence="6" id="KW-0381">Hypersensitive response</keyword>
<evidence type="ECO:0000256" key="5">
    <source>
        <dbReference type="ARBA" id="ARBA00022614"/>
    </source>
</evidence>
<keyword evidence="9" id="KW-0611">Plant defense</keyword>
<evidence type="ECO:0000256" key="1">
    <source>
        <dbReference type="ARBA" id="ARBA00002074"/>
    </source>
</evidence>
<dbReference type="AlphaFoldDB" id="A0AAW2PMY0"/>
<dbReference type="InterPro" id="IPR042197">
    <property type="entry name" value="Apaf_helical"/>
</dbReference>
<evidence type="ECO:0000313" key="13">
    <source>
        <dbReference type="EMBL" id="KAL0357617.1"/>
    </source>
</evidence>
<dbReference type="InterPro" id="IPR027417">
    <property type="entry name" value="P-loop_NTPase"/>
</dbReference>
<feature type="domain" description="NB-ARC" evidence="11">
    <location>
        <begin position="171"/>
        <end position="329"/>
    </location>
</feature>
<dbReference type="InterPro" id="IPR058922">
    <property type="entry name" value="WHD_DRP"/>
</dbReference>
<evidence type="ECO:0000256" key="9">
    <source>
        <dbReference type="ARBA" id="ARBA00022821"/>
    </source>
</evidence>
<dbReference type="Gene3D" id="3.40.50.300">
    <property type="entry name" value="P-loop containing nucleotide triphosphate hydrolases"/>
    <property type="match status" value="1"/>
</dbReference>
<evidence type="ECO:0000256" key="8">
    <source>
        <dbReference type="ARBA" id="ARBA00022741"/>
    </source>
</evidence>
<dbReference type="InterPro" id="IPR044974">
    <property type="entry name" value="Disease_R_plants"/>
</dbReference>
<comment type="similarity">
    <text evidence="3">Belongs to the disease resistance NB-LRR family.</text>
</comment>
<dbReference type="EMBL" id="JACGWM010000008">
    <property type="protein sequence ID" value="KAL0357617.1"/>
    <property type="molecule type" value="Genomic_DNA"/>
</dbReference>
<dbReference type="Gene3D" id="1.10.8.430">
    <property type="entry name" value="Helical domain of apoptotic protease-activating factors"/>
    <property type="match status" value="1"/>
</dbReference>
<evidence type="ECO:0000256" key="4">
    <source>
        <dbReference type="ARBA" id="ARBA00022490"/>
    </source>
</evidence>
<dbReference type="InterPro" id="IPR036388">
    <property type="entry name" value="WH-like_DNA-bd_sf"/>
</dbReference>
<reference evidence="13" key="2">
    <citation type="journal article" date="2024" name="Plant">
        <title>Genomic evolution and insights into agronomic trait innovations of Sesamum species.</title>
        <authorList>
            <person name="Miao H."/>
            <person name="Wang L."/>
            <person name="Qu L."/>
            <person name="Liu H."/>
            <person name="Sun Y."/>
            <person name="Le M."/>
            <person name="Wang Q."/>
            <person name="Wei S."/>
            <person name="Zheng Y."/>
            <person name="Lin W."/>
            <person name="Duan Y."/>
            <person name="Cao H."/>
            <person name="Xiong S."/>
            <person name="Wang X."/>
            <person name="Wei L."/>
            <person name="Li C."/>
            <person name="Ma Q."/>
            <person name="Ju M."/>
            <person name="Zhao R."/>
            <person name="Li G."/>
            <person name="Mu C."/>
            <person name="Tian Q."/>
            <person name="Mei H."/>
            <person name="Zhang T."/>
            <person name="Gao T."/>
            <person name="Zhang H."/>
        </authorList>
    </citation>
    <scope>NUCLEOTIDE SEQUENCE</scope>
    <source>
        <strain evidence="13">KEN8</strain>
    </source>
</reference>
<dbReference type="SUPFAM" id="SSF52058">
    <property type="entry name" value="L domain-like"/>
    <property type="match status" value="1"/>
</dbReference>
<evidence type="ECO:0000256" key="7">
    <source>
        <dbReference type="ARBA" id="ARBA00022737"/>
    </source>
</evidence>
<dbReference type="InterPro" id="IPR002182">
    <property type="entry name" value="NB-ARC"/>
</dbReference>
<comment type="subcellular location">
    <subcellularLocation>
        <location evidence="2">Cytoplasm</location>
    </subcellularLocation>
</comment>
<sequence length="881" mass="100211">MAYAALISLEHTIEHLLNSSEIPLVASCPEIIQLAYQDVKSLQQIFRALEVDINSKVLKAMESEIREAAFRLEDVLESSSSSALHLSSSLHDLSQSEIPDGEVLLADKVREEIEFFTGSVKKTLEEHYERVDQLPLEEDGTSGTGDDFDGNDQSKMVGLEVEVSGINNLLINGLSSELKVVAIEGMAGIGKTTLARQVYEHPSILSTFDCCLWVSIGTKPQIKDIMLDLLAQMNLDSIDEIHETELSGYVWRSLRDRKYLIVLDDVWSPEICYELELLFPNNSNGSRILLTTRMHNVARYDALNHRVRKRFLNKEESWRLLHGKVFVEEDSCPPQLEEAGKQIAEKCEGLPLAIVAVAKHLSKADKTLEYWKVAEDEISAIFSADVVMSKKLMLSYKHLPQHLKACFLYLGVFPLGYRIPVSKLIKMWCAEGFLERHKWNILEDTAVECLSALVHRNVVMISAFSSRRKIKTCKVHSVFWHLCTKQADEDKFFHIMMNSNANQRPERQRRLCIHNNVLFGIKDVRKSMASVSNARSLLCTGPHHEYPVPKCLSFSLLKVLDAATVRFYEFPIEVVGLIFLRYLAFTYNGKLPASISKLRNLEYLIVQQYLSILSFEACRSYLPMEIWDMGKLRHLQVMGSDLPDPSSDSVLLYHLSTLIGISARSCTKKVLEKIPKLKRLGIQVELALDVPTKPLCCFDHLGYKLESLKCVIANPKVVVAQRLPVSIFELRYLRKVTLAGLGLPWHDMRSFGKLPLLEVLKLRCNACRGPVWRTDEVQFRELRYLLLEDVDVENWHADCYSFPMLEYLSIRHCYKLQKIPLEFGKMVGFGTTRTLKKVELVDCGESVAASAKHIVEERVKLGNESLQVYVKSSADDRKLKS</sequence>
<comment type="function">
    <text evidence="1">Confers resistance to late blight (Phytophthora infestans) races carrying the avirulence gene Avr1. Resistance proteins guard the plant against pathogens that contain an appropriate avirulence protein via an indirect interaction with this avirulence protein. That triggers a defense system including the hypersensitive response, which restricts the pathogen growth.</text>
</comment>
<dbReference type="PANTHER" id="PTHR23155:SF1152">
    <property type="entry name" value="AAA+ ATPASE DOMAIN-CONTAINING PROTEIN"/>
    <property type="match status" value="1"/>
</dbReference>
<dbReference type="PRINTS" id="PR00364">
    <property type="entry name" value="DISEASERSIST"/>
</dbReference>
<dbReference type="FunFam" id="3.40.50.300:FF:001091">
    <property type="entry name" value="Probable disease resistance protein At1g61300"/>
    <property type="match status" value="1"/>
</dbReference>
<evidence type="ECO:0000256" key="10">
    <source>
        <dbReference type="ARBA" id="ARBA00022840"/>
    </source>
</evidence>
<dbReference type="GO" id="GO:0051607">
    <property type="term" value="P:defense response to virus"/>
    <property type="evidence" value="ECO:0007669"/>
    <property type="project" value="UniProtKB-ARBA"/>
</dbReference>
<dbReference type="Gene3D" id="1.10.10.10">
    <property type="entry name" value="Winged helix-like DNA-binding domain superfamily/Winged helix DNA-binding domain"/>
    <property type="match status" value="1"/>
</dbReference>
<dbReference type="GO" id="GO:0005524">
    <property type="term" value="F:ATP binding"/>
    <property type="evidence" value="ECO:0007669"/>
    <property type="project" value="UniProtKB-KW"/>
</dbReference>
<proteinExistence type="inferred from homology"/>
<accession>A0AAW2PMY0</accession>
<dbReference type="GO" id="GO:0009626">
    <property type="term" value="P:plant-type hypersensitive response"/>
    <property type="evidence" value="ECO:0007669"/>
    <property type="project" value="UniProtKB-KW"/>
</dbReference>
<evidence type="ECO:0000256" key="6">
    <source>
        <dbReference type="ARBA" id="ARBA00022667"/>
    </source>
</evidence>
<comment type="caution">
    <text evidence="13">The sequence shown here is derived from an EMBL/GenBank/DDBJ whole genome shotgun (WGS) entry which is preliminary data.</text>
</comment>
<dbReference type="GO" id="GO:0005737">
    <property type="term" value="C:cytoplasm"/>
    <property type="evidence" value="ECO:0007669"/>
    <property type="project" value="UniProtKB-SubCell"/>
</dbReference>
<dbReference type="GO" id="GO:0043531">
    <property type="term" value="F:ADP binding"/>
    <property type="evidence" value="ECO:0007669"/>
    <property type="project" value="InterPro"/>
</dbReference>
<organism evidence="13">
    <name type="scientific">Sesamum calycinum</name>
    <dbReference type="NCBI Taxonomy" id="2727403"/>
    <lineage>
        <taxon>Eukaryota</taxon>
        <taxon>Viridiplantae</taxon>
        <taxon>Streptophyta</taxon>
        <taxon>Embryophyta</taxon>
        <taxon>Tracheophyta</taxon>
        <taxon>Spermatophyta</taxon>
        <taxon>Magnoliopsida</taxon>
        <taxon>eudicotyledons</taxon>
        <taxon>Gunneridae</taxon>
        <taxon>Pentapetalae</taxon>
        <taxon>asterids</taxon>
        <taxon>lamiids</taxon>
        <taxon>Lamiales</taxon>
        <taxon>Pedaliaceae</taxon>
        <taxon>Sesamum</taxon>
    </lineage>
</organism>
<evidence type="ECO:0000256" key="3">
    <source>
        <dbReference type="ARBA" id="ARBA00008894"/>
    </source>
</evidence>
<keyword evidence="4" id="KW-0963">Cytoplasm</keyword>
<dbReference type="Gene3D" id="1.20.5.4130">
    <property type="match status" value="1"/>
</dbReference>
<reference evidence="13" key="1">
    <citation type="submission" date="2020-06" db="EMBL/GenBank/DDBJ databases">
        <authorList>
            <person name="Li T."/>
            <person name="Hu X."/>
            <person name="Zhang T."/>
            <person name="Song X."/>
            <person name="Zhang H."/>
            <person name="Dai N."/>
            <person name="Sheng W."/>
            <person name="Hou X."/>
            <person name="Wei L."/>
        </authorList>
    </citation>
    <scope>NUCLEOTIDE SEQUENCE</scope>
    <source>
        <strain evidence="13">KEN8</strain>
        <tissue evidence="13">Leaf</tissue>
    </source>
</reference>
<keyword evidence="10" id="KW-0067">ATP-binding</keyword>
<gene>
    <name evidence="13" type="ORF">Scaly_1447400</name>
</gene>
<keyword evidence="8" id="KW-0547">Nucleotide-binding</keyword>
<evidence type="ECO:0000256" key="2">
    <source>
        <dbReference type="ARBA" id="ARBA00004496"/>
    </source>
</evidence>
<dbReference type="Pfam" id="PF23559">
    <property type="entry name" value="WHD_DRP"/>
    <property type="match status" value="1"/>
</dbReference>
<evidence type="ECO:0000259" key="11">
    <source>
        <dbReference type="Pfam" id="PF00931"/>
    </source>
</evidence>
<dbReference type="FunFam" id="1.10.10.10:FF:000322">
    <property type="entry name" value="Probable disease resistance protein At1g63360"/>
    <property type="match status" value="1"/>
</dbReference>
<evidence type="ECO:0000259" key="12">
    <source>
        <dbReference type="Pfam" id="PF23559"/>
    </source>
</evidence>
<dbReference type="PANTHER" id="PTHR23155">
    <property type="entry name" value="DISEASE RESISTANCE PROTEIN RP"/>
    <property type="match status" value="1"/>
</dbReference>
<dbReference type="Gene3D" id="3.80.10.10">
    <property type="entry name" value="Ribonuclease Inhibitor"/>
    <property type="match status" value="1"/>
</dbReference>
<name>A0AAW2PMY0_9LAMI</name>
<dbReference type="InterPro" id="IPR032675">
    <property type="entry name" value="LRR_dom_sf"/>
</dbReference>
<keyword evidence="7" id="KW-0677">Repeat</keyword>
<dbReference type="SUPFAM" id="SSF52540">
    <property type="entry name" value="P-loop containing nucleoside triphosphate hydrolases"/>
    <property type="match status" value="1"/>
</dbReference>
<dbReference type="Pfam" id="PF00931">
    <property type="entry name" value="NB-ARC"/>
    <property type="match status" value="1"/>
</dbReference>
<protein>
    <submittedName>
        <fullName evidence="13">Late blight resistance proteinR1B-12</fullName>
    </submittedName>
</protein>
<feature type="domain" description="Disease resistance protein winged helix" evidence="12">
    <location>
        <begin position="412"/>
        <end position="482"/>
    </location>
</feature>